<sequence length="102" mass="11786">MIQQNLPFVPVKSAGTTPSYCLSTVAKMLQLSPRKFIQWLATNHYIFKRQSQSAWEAYQSHVNSNLLTHHMIRIEHRSGEVSFEMQVRVTDKGINHFTQVLA</sequence>
<dbReference type="Pfam" id="PF03374">
    <property type="entry name" value="ANT"/>
    <property type="match status" value="1"/>
</dbReference>
<proteinExistence type="predicted"/>
<evidence type="ECO:0000313" key="2">
    <source>
        <dbReference type="EMBL" id="ATQ83988.1"/>
    </source>
</evidence>
<accession>A0AAD0AF93</accession>
<dbReference type="GO" id="GO:0003677">
    <property type="term" value="F:DNA binding"/>
    <property type="evidence" value="ECO:0007669"/>
    <property type="project" value="InterPro"/>
</dbReference>
<organism evidence="2">
    <name type="scientific">Faucicola osloensis</name>
    <name type="common">Moraxella osloensis</name>
    <dbReference type="NCBI Taxonomy" id="34062"/>
    <lineage>
        <taxon>Bacteria</taxon>
        <taxon>Pseudomonadati</taxon>
        <taxon>Pseudomonadota</taxon>
        <taxon>Gammaproteobacteria</taxon>
        <taxon>Moraxellales</taxon>
        <taxon>Moraxellaceae</taxon>
        <taxon>Faucicola</taxon>
    </lineage>
</organism>
<gene>
    <name evidence="2" type="ORF">YHS_09210</name>
</gene>
<feature type="domain" description="Antirepressor protein C-terminal" evidence="1">
    <location>
        <begin position="15"/>
        <end position="101"/>
    </location>
</feature>
<dbReference type="EMBL" id="CP024176">
    <property type="protein sequence ID" value="ATQ83988.1"/>
    <property type="molecule type" value="Genomic_DNA"/>
</dbReference>
<name>A0AAD0AF93_FAUOS</name>
<evidence type="ECO:0000259" key="1">
    <source>
        <dbReference type="Pfam" id="PF03374"/>
    </source>
</evidence>
<protein>
    <recommendedName>
        <fullName evidence="1">Antirepressor protein C-terminal domain-containing protein</fullName>
    </recommendedName>
</protein>
<dbReference type="AlphaFoldDB" id="A0AAD0AF93"/>
<reference evidence="2" key="1">
    <citation type="submission" date="2017-11" db="EMBL/GenBank/DDBJ databases">
        <title>Complete Genome Sequence from Moraxella oslensis YHS isolated from human skin.</title>
        <authorList>
            <person name="Lee K."/>
            <person name="Lim J.Y."/>
            <person name="Hwang I."/>
        </authorList>
    </citation>
    <scope>NUCLEOTIDE SEQUENCE</scope>
    <source>
        <strain evidence="2">YHS</strain>
    </source>
</reference>
<dbReference type="InterPro" id="IPR005039">
    <property type="entry name" value="Ant_C"/>
</dbReference>